<dbReference type="InterPro" id="IPR002498">
    <property type="entry name" value="PInositol-4-P-4/5-kinase_core"/>
</dbReference>
<name>A0A444Z790_ARAHY</name>
<feature type="region of interest" description="Disordered" evidence="6">
    <location>
        <begin position="118"/>
        <end position="146"/>
    </location>
</feature>
<dbReference type="Gene3D" id="1.25.40.10">
    <property type="entry name" value="Tetratricopeptide repeat domain"/>
    <property type="match status" value="2"/>
</dbReference>
<dbReference type="PROSITE" id="PS51375">
    <property type="entry name" value="PPR"/>
    <property type="match status" value="3"/>
</dbReference>
<dbReference type="Pfam" id="PF13041">
    <property type="entry name" value="PPR_2"/>
    <property type="match status" value="1"/>
</dbReference>
<keyword evidence="2" id="KW-0677">Repeat</keyword>
<protein>
    <recommendedName>
        <fullName evidence="7">PIPK domain-containing protein</fullName>
    </recommendedName>
</protein>
<dbReference type="SUPFAM" id="SSF56104">
    <property type="entry name" value="SAICAR synthase-like"/>
    <property type="match status" value="1"/>
</dbReference>
<dbReference type="InterPro" id="IPR046960">
    <property type="entry name" value="PPR_At4g14850-like_plant"/>
</dbReference>
<dbReference type="Proteomes" id="UP000289738">
    <property type="component" value="Chromosome B05"/>
</dbReference>
<sequence>MIREVRRFSGPHSCLAPTMFQDHRQLDSSLICRVILPLIQSNLSVSIPILQGAVHISFTSSEYSKWSLGIFLVMSHHRNADVASFCQAGVELAHFQFIPILVPRSWCYYTKLHSCTLRSPSSSRSSSHSSGSQFSSSTLSKPTSIPMSNPPPPTTFMLPFAALAPPKALLPTSRCPPPPTSLLVYNHYLCLVVLQFLGPLVLVFLKWYLPETLVNTLLNMYVKFHLLEEAHKLFDEMPKRNVVSWMTLISAYSQAKLNDTAVRLLIGMLRESVMPNMFTFSSVLRSCERLSDLKQLHSFILKVGLESDDFVRSVLIDVYSKLEELFEAETVFHEMLTGDPVVWSSIIAAFAQHSNGDEALNLYKRMRRAGFLATQLTLTSVLRACTSLSLLELRMKAHVHVLKYDQDLILNNALLDMYCKCGSVKDAKLIFNRMAEKDVISCCYLLKSLTCCIGLKPLIRLGANMPTRAKCMVRWSDFDQYTTVGISHLTPYHNGETNDVVLYFGIIDSLQNYDIGKKLEHAMKRAMNKKKT</sequence>
<keyword evidence="3" id="KW-0418">Kinase</keyword>
<organism evidence="8 9">
    <name type="scientific">Arachis hypogaea</name>
    <name type="common">Peanut</name>
    <dbReference type="NCBI Taxonomy" id="3818"/>
    <lineage>
        <taxon>Eukaryota</taxon>
        <taxon>Viridiplantae</taxon>
        <taxon>Streptophyta</taxon>
        <taxon>Embryophyta</taxon>
        <taxon>Tracheophyta</taxon>
        <taxon>Spermatophyta</taxon>
        <taxon>Magnoliopsida</taxon>
        <taxon>eudicotyledons</taxon>
        <taxon>Gunneridae</taxon>
        <taxon>Pentapetalae</taxon>
        <taxon>rosids</taxon>
        <taxon>fabids</taxon>
        <taxon>Fabales</taxon>
        <taxon>Fabaceae</taxon>
        <taxon>Papilionoideae</taxon>
        <taxon>50 kb inversion clade</taxon>
        <taxon>dalbergioids sensu lato</taxon>
        <taxon>Dalbergieae</taxon>
        <taxon>Pterocarpus clade</taxon>
        <taxon>Arachis</taxon>
    </lineage>
</organism>
<dbReference type="GO" id="GO:0003723">
    <property type="term" value="F:RNA binding"/>
    <property type="evidence" value="ECO:0007669"/>
    <property type="project" value="InterPro"/>
</dbReference>
<feature type="domain" description="PIPK" evidence="7">
    <location>
        <begin position="491"/>
        <end position="530"/>
    </location>
</feature>
<dbReference type="Pfam" id="PF01504">
    <property type="entry name" value="PIP5K"/>
    <property type="match status" value="1"/>
</dbReference>
<evidence type="ECO:0000256" key="2">
    <source>
        <dbReference type="ARBA" id="ARBA00022737"/>
    </source>
</evidence>
<dbReference type="AlphaFoldDB" id="A0A444Z790"/>
<keyword evidence="9" id="KW-1185">Reference proteome</keyword>
<comment type="caution">
    <text evidence="8">The sequence shown here is derived from an EMBL/GenBank/DDBJ whole genome shotgun (WGS) entry which is preliminary data.</text>
</comment>
<dbReference type="InterPro" id="IPR002885">
    <property type="entry name" value="PPR_rpt"/>
</dbReference>
<dbReference type="GO" id="GO:0052742">
    <property type="term" value="F:phosphatidylinositol kinase activity"/>
    <property type="evidence" value="ECO:0007669"/>
    <property type="project" value="InterPro"/>
</dbReference>
<evidence type="ECO:0000256" key="1">
    <source>
        <dbReference type="ARBA" id="ARBA00006643"/>
    </source>
</evidence>
<feature type="repeat" description="PPR" evidence="5">
    <location>
        <begin position="241"/>
        <end position="275"/>
    </location>
</feature>
<feature type="repeat" description="PPR" evidence="5">
    <location>
        <begin position="339"/>
        <end position="373"/>
    </location>
</feature>
<evidence type="ECO:0000256" key="4">
    <source>
        <dbReference type="ARBA" id="ARBA00022946"/>
    </source>
</evidence>
<keyword evidence="3" id="KW-0808">Transferase</keyword>
<evidence type="ECO:0000256" key="3">
    <source>
        <dbReference type="ARBA" id="ARBA00022777"/>
    </source>
</evidence>
<comment type="similarity">
    <text evidence="1">Belongs to the PPR family. PCMP-H subfamily.</text>
</comment>
<dbReference type="PANTHER" id="PTHR47926:SF420">
    <property type="entry name" value="REPEAT-CONTAINING PROTEIN, PUTATIVE-RELATED"/>
    <property type="match status" value="1"/>
</dbReference>
<dbReference type="FunFam" id="1.25.40.10:FF:000475">
    <property type="entry name" value="Pentatricopeptide repeat-containing protein At5g40410, mitochondrial"/>
    <property type="match status" value="1"/>
</dbReference>
<proteinExistence type="inferred from homology"/>
<dbReference type="Gene3D" id="3.30.810.10">
    <property type="entry name" value="2-Layer Sandwich"/>
    <property type="match status" value="1"/>
</dbReference>
<dbReference type="STRING" id="3818.A0A444Z790"/>
<feature type="repeat" description="PPR" evidence="5">
    <location>
        <begin position="407"/>
        <end position="441"/>
    </location>
</feature>
<evidence type="ECO:0000256" key="6">
    <source>
        <dbReference type="SAM" id="MobiDB-lite"/>
    </source>
</evidence>
<dbReference type="PANTHER" id="PTHR47926">
    <property type="entry name" value="PENTATRICOPEPTIDE REPEAT-CONTAINING PROTEIN"/>
    <property type="match status" value="1"/>
</dbReference>
<evidence type="ECO:0000256" key="5">
    <source>
        <dbReference type="PROSITE-ProRule" id="PRU00708"/>
    </source>
</evidence>
<dbReference type="EMBL" id="SDMP01000015">
    <property type="protein sequence ID" value="RYR10041.1"/>
    <property type="molecule type" value="Genomic_DNA"/>
</dbReference>
<gene>
    <name evidence="8" type="ORF">Ahy_B05g078501</name>
</gene>
<dbReference type="InterPro" id="IPR027483">
    <property type="entry name" value="PInositol-4-P-4/5-kinase_C_sf"/>
</dbReference>
<dbReference type="InterPro" id="IPR011990">
    <property type="entry name" value="TPR-like_helical_dom_sf"/>
</dbReference>
<reference evidence="8 9" key="1">
    <citation type="submission" date="2019-01" db="EMBL/GenBank/DDBJ databases">
        <title>Sequencing of cultivated peanut Arachis hypogaea provides insights into genome evolution and oil improvement.</title>
        <authorList>
            <person name="Chen X."/>
        </authorList>
    </citation>
    <scope>NUCLEOTIDE SEQUENCE [LARGE SCALE GENOMIC DNA]</scope>
    <source>
        <strain evidence="9">cv. Fuhuasheng</strain>
        <tissue evidence="8">Leaves</tissue>
    </source>
</reference>
<dbReference type="GO" id="GO:0009451">
    <property type="term" value="P:RNA modification"/>
    <property type="evidence" value="ECO:0007669"/>
    <property type="project" value="InterPro"/>
</dbReference>
<evidence type="ECO:0000313" key="8">
    <source>
        <dbReference type="EMBL" id="RYR10041.1"/>
    </source>
</evidence>
<feature type="compositionally biased region" description="Low complexity" evidence="6">
    <location>
        <begin position="119"/>
        <end position="146"/>
    </location>
</feature>
<dbReference type="GO" id="GO:0046488">
    <property type="term" value="P:phosphatidylinositol metabolic process"/>
    <property type="evidence" value="ECO:0007669"/>
    <property type="project" value="InterPro"/>
</dbReference>
<evidence type="ECO:0000259" key="7">
    <source>
        <dbReference type="Pfam" id="PF01504"/>
    </source>
</evidence>
<accession>A0A444Z790</accession>
<dbReference type="NCBIfam" id="TIGR00756">
    <property type="entry name" value="PPR"/>
    <property type="match status" value="3"/>
</dbReference>
<dbReference type="FunFam" id="1.25.40.10:FF:000488">
    <property type="entry name" value="Pentatricopeptide repeat-containing protein, mitochondrial"/>
    <property type="match status" value="1"/>
</dbReference>
<evidence type="ECO:0000313" key="9">
    <source>
        <dbReference type="Proteomes" id="UP000289738"/>
    </source>
</evidence>
<dbReference type="Pfam" id="PF01535">
    <property type="entry name" value="PPR"/>
    <property type="match status" value="3"/>
</dbReference>
<keyword evidence="4" id="KW-0809">Transit peptide</keyword>